<dbReference type="EMBL" id="AXCN02000999">
    <property type="status" value="NOT_ANNOTATED_CDS"/>
    <property type="molecule type" value="Genomic_DNA"/>
</dbReference>
<name>A0A182QD37_9DIPT</name>
<dbReference type="EnsemblMetazoa" id="AFAF007757-RA">
    <property type="protein sequence ID" value="AFAF007757-PA"/>
    <property type="gene ID" value="AFAF007757"/>
</dbReference>
<feature type="compositionally biased region" description="Polar residues" evidence="1">
    <location>
        <begin position="56"/>
        <end position="83"/>
    </location>
</feature>
<keyword evidence="3" id="KW-1185">Reference proteome</keyword>
<feature type="region of interest" description="Disordered" evidence="1">
    <location>
        <begin position="1"/>
        <end position="243"/>
    </location>
</feature>
<dbReference type="STRING" id="69004.A0A182QD37"/>
<accession>A0A182QD37</accession>
<sequence>MSDEINSTSTDDNGSNGEEDVLYQRGASFSAKLDISDLHISMKPFSDDDDEENVGDSETNHPTNRPRQSLTKNHPPSNANANSILVDDELARRKANRNWKLEPSSQQSANMNEARATRTKPSRKEKSIQNDGLPVLVTAFGHDGVRRVQPKTSVAGSDRRKVNATSGANRQGGLPDAVGAIDGTTGSSNMPPASDMEIGGISLHSSPSGGRWQRADVPETATSSASAALLAVDDDDDDDDDDDVASEIRALPLVAGSMEDEGMPDTVMGVQRGGKLSPDAMGRGVAGHHEPMMQGVDADGLAVSPGRPDNATQQTIR</sequence>
<evidence type="ECO:0000313" key="2">
    <source>
        <dbReference type="EnsemblMetazoa" id="AFAF007757-PA"/>
    </source>
</evidence>
<protein>
    <submittedName>
        <fullName evidence="2">Uncharacterized protein</fullName>
    </submittedName>
</protein>
<reference evidence="3" key="1">
    <citation type="submission" date="2014-01" db="EMBL/GenBank/DDBJ databases">
        <title>The Genome Sequence of Anopheles farauti FAR1 (V2).</title>
        <authorList>
            <consortium name="The Broad Institute Genomics Platform"/>
            <person name="Neafsey D.E."/>
            <person name="Besansky N."/>
            <person name="Howell P."/>
            <person name="Walton C."/>
            <person name="Young S.K."/>
            <person name="Zeng Q."/>
            <person name="Gargeya S."/>
            <person name="Fitzgerald M."/>
            <person name="Haas B."/>
            <person name="Abouelleil A."/>
            <person name="Allen A.W."/>
            <person name="Alvarado L."/>
            <person name="Arachchi H.M."/>
            <person name="Berlin A.M."/>
            <person name="Chapman S.B."/>
            <person name="Gainer-Dewar J."/>
            <person name="Goldberg J."/>
            <person name="Griggs A."/>
            <person name="Gujja S."/>
            <person name="Hansen M."/>
            <person name="Howarth C."/>
            <person name="Imamovic A."/>
            <person name="Ireland A."/>
            <person name="Larimer J."/>
            <person name="McCowan C."/>
            <person name="Murphy C."/>
            <person name="Pearson M."/>
            <person name="Poon T.W."/>
            <person name="Priest M."/>
            <person name="Roberts A."/>
            <person name="Saif S."/>
            <person name="Shea T."/>
            <person name="Sisk P."/>
            <person name="Sykes S."/>
            <person name="Wortman J."/>
            <person name="Nusbaum C."/>
            <person name="Birren B."/>
        </authorList>
    </citation>
    <scope>NUCLEOTIDE SEQUENCE [LARGE SCALE GENOMIC DNA]</scope>
    <source>
        <strain evidence="3">FAR1</strain>
    </source>
</reference>
<dbReference type="Proteomes" id="UP000075886">
    <property type="component" value="Unassembled WGS sequence"/>
</dbReference>
<evidence type="ECO:0000256" key="1">
    <source>
        <dbReference type="SAM" id="MobiDB-lite"/>
    </source>
</evidence>
<feature type="compositionally biased region" description="Polar residues" evidence="1">
    <location>
        <begin position="1"/>
        <end position="16"/>
    </location>
</feature>
<feature type="region of interest" description="Disordered" evidence="1">
    <location>
        <begin position="255"/>
        <end position="317"/>
    </location>
</feature>
<proteinExistence type="predicted"/>
<evidence type="ECO:0000313" key="3">
    <source>
        <dbReference type="Proteomes" id="UP000075886"/>
    </source>
</evidence>
<dbReference type="AlphaFoldDB" id="A0A182QD37"/>
<dbReference type="VEuPathDB" id="VectorBase:AFAF007757"/>
<reference evidence="2" key="2">
    <citation type="submission" date="2020-05" db="UniProtKB">
        <authorList>
            <consortium name="EnsemblMetazoa"/>
        </authorList>
    </citation>
    <scope>IDENTIFICATION</scope>
    <source>
        <strain evidence="2">FAR1</strain>
    </source>
</reference>
<feature type="compositionally biased region" description="Acidic residues" evidence="1">
    <location>
        <begin position="232"/>
        <end position="243"/>
    </location>
</feature>
<feature type="compositionally biased region" description="Low complexity" evidence="1">
    <location>
        <begin position="220"/>
        <end position="231"/>
    </location>
</feature>
<organism evidence="2 3">
    <name type="scientific">Anopheles farauti</name>
    <dbReference type="NCBI Taxonomy" id="69004"/>
    <lineage>
        <taxon>Eukaryota</taxon>
        <taxon>Metazoa</taxon>
        <taxon>Ecdysozoa</taxon>
        <taxon>Arthropoda</taxon>
        <taxon>Hexapoda</taxon>
        <taxon>Insecta</taxon>
        <taxon>Pterygota</taxon>
        <taxon>Neoptera</taxon>
        <taxon>Endopterygota</taxon>
        <taxon>Diptera</taxon>
        <taxon>Nematocera</taxon>
        <taxon>Culicoidea</taxon>
        <taxon>Culicidae</taxon>
        <taxon>Anophelinae</taxon>
        <taxon>Anopheles</taxon>
    </lineage>
</organism>